<protein>
    <submittedName>
        <fullName evidence="1">Uncharacterized protein</fullName>
    </submittedName>
</protein>
<dbReference type="EMBL" id="GBRH01198904">
    <property type="protein sequence ID" value="JAD98991.1"/>
    <property type="molecule type" value="Transcribed_RNA"/>
</dbReference>
<organism evidence="1">
    <name type="scientific">Arundo donax</name>
    <name type="common">Giant reed</name>
    <name type="synonym">Donax arundinaceus</name>
    <dbReference type="NCBI Taxonomy" id="35708"/>
    <lineage>
        <taxon>Eukaryota</taxon>
        <taxon>Viridiplantae</taxon>
        <taxon>Streptophyta</taxon>
        <taxon>Embryophyta</taxon>
        <taxon>Tracheophyta</taxon>
        <taxon>Spermatophyta</taxon>
        <taxon>Magnoliopsida</taxon>
        <taxon>Liliopsida</taxon>
        <taxon>Poales</taxon>
        <taxon>Poaceae</taxon>
        <taxon>PACMAD clade</taxon>
        <taxon>Arundinoideae</taxon>
        <taxon>Arundineae</taxon>
        <taxon>Arundo</taxon>
    </lineage>
</organism>
<dbReference type="AlphaFoldDB" id="A0A0A9EFY9"/>
<sequence>MKSFAGIIPNDQHVTGYRFYQCICHHENSVILYELLTLNKA</sequence>
<proteinExistence type="predicted"/>
<evidence type="ECO:0000313" key="1">
    <source>
        <dbReference type="EMBL" id="JAD98991.1"/>
    </source>
</evidence>
<reference evidence="1" key="2">
    <citation type="journal article" date="2015" name="Data Brief">
        <title>Shoot transcriptome of the giant reed, Arundo donax.</title>
        <authorList>
            <person name="Barrero R.A."/>
            <person name="Guerrero F.D."/>
            <person name="Moolhuijzen P."/>
            <person name="Goolsby J.A."/>
            <person name="Tidwell J."/>
            <person name="Bellgard S.E."/>
            <person name="Bellgard M.I."/>
        </authorList>
    </citation>
    <scope>NUCLEOTIDE SEQUENCE</scope>
    <source>
        <tissue evidence="1">Shoot tissue taken approximately 20 cm above the soil surface</tissue>
    </source>
</reference>
<name>A0A0A9EFY9_ARUDO</name>
<reference evidence="1" key="1">
    <citation type="submission" date="2014-09" db="EMBL/GenBank/DDBJ databases">
        <authorList>
            <person name="Magalhaes I.L.F."/>
            <person name="Oliveira U."/>
            <person name="Santos F.R."/>
            <person name="Vidigal T.H.D.A."/>
            <person name="Brescovit A.D."/>
            <person name="Santos A.J."/>
        </authorList>
    </citation>
    <scope>NUCLEOTIDE SEQUENCE</scope>
    <source>
        <tissue evidence="1">Shoot tissue taken approximately 20 cm above the soil surface</tissue>
    </source>
</reference>
<accession>A0A0A9EFY9</accession>